<protein>
    <submittedName>
        <fullName evidence="1">Uncharacterized protein</fullName>
    </submittedName>
</protein>
<organism evidence="1 2">
    <name type="scientific">Ficus carica</name>
    <name type="common">Common fig</name>
    <dbReference type="NCBI Taxonomy" id="3494"/>
    <lineage>
        <taxon>Eukaryota</taxon>
        <taxon>Viridiplantae</taxon>
        <taxon>Streptophyta</taxon>
        <taxon>Embryophyta</taxon>
        <taxon>Tracheophyta</taxon>
        <taxon>Spermatophyta</taxon>
        <taxon>Magnoliopsida</taxon>
        <taxon>eudicotyledons</taxon>
        <taxon>Gunneridae</taxon>
        <taxon>Pentapetalae</taxon>
        <taxon>rosids</taxon>
        <taxon>fabids</taxon>
        <taxon>Rosales</taxon>
        <taxon>Moraceae</taxon>
        <taxon>Ficeae</taxon>
        <taxon>Ficus</taxon>
    </lineage>
</organism>
<sequence length="46" mass="5142">MVSCYGFRHDRDLWCDPTAAVDDRDLRCAISSVALPQDPSFSTILP</sequence>
<name>A0AA88AFJ6_FICCA</name>
<dbReference type="AlphaFoldDB" id="A0AA88AFJ6"/>
<comment type="caution">
    <text evidence="1">The sequence shown here is derived from an EMBL/GenBank/DDBJ whole genome shotgun (WGS) entry which is preliminary data.</text>
</comment>
<gene>
    <name evidence="1" type="ORF">TIFTF001_023856</name>
</gene>
<dbReference type="EMBL" id="BTGU01000053">
    <property type="protein sequence ID" value="GMN54734.1"/>
    <property type="molecule type" value="Genomic_DNA"/>
</dbReference>
<dbReference type="Gramene" id="FCD_00021088-RA">
    <property type="protein sequence ID" value="FCD_00021088-RA:cds"/>
    <property type="gene ID" value="FCD_00021088"/>
</dbReference>
<evidence type="ECO:0000313" key="2">
    <source>
        <dbReference type="Proteomes" id="UP001187192"/>
    </source>
</evidence>
<evidence type="ECO:0000313" key="1">
    <source>
        <dbReference type="EMBL" id="GMN54734.1"/>
    </source>
</evidence>
<reference evidence="1" key="1">
    <citation type="submission" date="2023-07" db="EMBL/GenBank/DDBJ databases">
        <title>draft genome sequence of fig (Ficus carica).</title>
        <authorList>
            <person name="Takahashi T."/>
            <person name="Nishimura K."/>
        </authorList>
    </citation>
    <scope>NUCLEOTIDE SEQUENCE</scope>
</reference>
<proteinExistence type="predicted"/>
<accession>A0AA88AFJ6</accession>
<keyword evidence="2" id="KW-1185">Reference proteome</keyword>
<dbReference type="Proteomes" id="UP001187192">
    <property type="component" value="Unassembled WGS sequence"/>
</dbReference>